<evidence type="ECO:0000256" key="1">
    <source>
        <dbReference type="SAM" id="Coils"/>
    </source>
</evidence>
<organism evidence="3 4">
    <name type="scientific">Acetoanaerobium noterae</name>
    <dbReference type="NCBI Taxonomy" id="745369"/>
    <lineage>
        <taxon>Bacteria</taxon>
        <taxon>Bacillati</taxon>
        <taxon>Bacillota</taxon>
        <taxon>Clostridia</taxon>
        <taxon>Peptostreptococcales</taxon>
        <taxon>Filifactoraceae</taxon>
        <taxon>Acetoanaerobium</taxon>
    </lineage>
</organism>
<feature type="domain" description="RNA polymerase sigma-70 region 4" evidence="2">
    <location>
        <begin position="91"/>
        <end position="138"/>
    </location>
</feature>
<dbReference type="AlphaFoldDB" id="A0A1T5A0N9"/>
<dbReference type="InterPro" id="IPR007630">
    <property type="entry name" value="RNA_pol_sigma70_r4"/>
</dbReference>
<dbReference type="RefSeq" id="WP_079588575.1">
    <property type="nucleotide sequence ID" value="NZ_FUYN01000001.1"/>
</dbReference>
<keyword evidence="1" id="KW-0175">Coiled coil</keyword>
<gene>
    <name evidence="3" type="ORF">SAMN02745120_0612</name>
</gene>
<protein>
    <submittedName>
        <fullName evidence="3">Phage transcriptional activator, RinA family</fullName>
    </submittedName>
</protein>
<evidence type="ECO:0000313" key="4">
    <source>
        <dbReference type="Proteomes" id="UP000243406"/>
    </source>
</evidence>
<dbReference type="Gene3D" id="1.20.140.160">
    <property type="match status" value="1"/>
</dbReference>
<dbReference type="NCBIfam" id="TIGR01636">
    <property type="entry name" value="phage_rinA"/>
    <property type="match status" value="1"/>
</dbReference>
<reference evidence="4" key="1">
    <citation type="submission" date="2017-02" db="EMBL/GenBank/DDBJ databases">
        <authorList>
            <person name="Varghese N."/>
            <person name="Submissions S."/>
        </authorList>
    </citation>
    <scope>NUCLEOTIDE SEQUENCE [LARGE SCALE GENOMIC DNA]</scope>
    <source>
        <strain evidence="4">ATCC 35199</strain>
    </source>
</reference>
<proteinExistence type="predicted"/>
<keyword evidence="4" id="KW-1185">Reference proteome</keyword>
<dbReference type="Pfam" id="PF04545">
    <property type="entry name" value="Sigma70_r4"/>
    <property type="match status" value="1"/>
</dbReference>
<dbReference type="InterPro" id="IPR013324">
    <property type="entry name" value="RNA_pol_sigma_r3/r4-like"/>
</dbReference>
<dbReference type="GO" id="GO:0003700">
    <property type="term" value="F:DNA-binding transcription factor activity"/>
    <property type="evidence" value="ECO:0007669"/>
    <property type="project" value="InterPro"/>
</dbReference>
<dbReference type="GO" id="GO:0006352">
    <property type="term" value="P:DNA-templated transcription initiation"/>
    <property type="evidence" value="ECO:0007669"/>
    <property type="project" value="InterPro"/>
</dbReference>
<feature type="coiled-coil region" evidence="1">
    <location>
        <begin position="70"/>
        <end position="97"/>
    </location>
</feature>
<evidence type="ECO:0000259" key="2">
    <source>
        <dbReference type="Pfam" id="PF04545"/>
    </source>
</evidence>
<dbReference type="Proteomes" id="UP000243406">
    <property type="component" value="Unassembled WGS sequence"/>
</dbReference>
<dbReference type="EMBL" id="FUYN01000001">
    <property type="protein sequence ID" value="SKB28425.1"/>
    <property type="molecule type" value="Genomic_DNA"/>
</dbReference>
<sequence length="157" mass="18138">MKADYYKGTEKILYNYNYLKANLEIKLKELHEIQLDDGVSGINYEGVSTCKTYKISQPVEDIAVLNLEMINSITQNIKKLKSKINSIEMSLSLLSDEEREIIQMKYFDSMNWPQISNKVNMSERHAQRIKNNAINKMKVGLFGIIALEEEVPIIKSM</sequence>
<dbReference type="SUPFAM" id="SSF88659">
    <property type="entry name" value="Sigma3 and sigma4 domains of RNA polymerase sigma factors"/>
    <property type="match status" value="1"/>
</dbReference>
<accession>A0A1T5A0N9</accession>
<dbReference type="OrthoDB" id="2087175at2"/>
<dbReference type="InterPro" id="IPR006523">
    <property type="entry name" value="RinA"/>
</dbReference>
<name>A0A1T5A0N9_9FIRM</name>
<evidence type="ECO:0000313" key="3">
    <source>
        <dbReference type="EMBL" id="SKB28425.1"/>
    </source>
</evidence>